<sequence>MISYADTFSVNYNQTHTLNDLTFDEKQMSVKGYPYRFGVANKIDGKTFYRCLECRNLKNKIKDASSSSNEIVGTLVFHTKEKLLKGDVNAPGGYRHLCNNPIFRPLPPCSNNDIAGSMTTRILIESTFYQFDKLFLKIANQQHQFKHIGCSEGVRYYACLPCIGQKKYRYDMDNFLIFNVYQKSLYSNVGGLASLKHVCSDTSVNKIRTQISENIDDIYENDAEVSDFGEDFEDTVSVSDSASNVGTKRPYSQDLPPLNDHNFDYIDSVMLIDEIRESAPPSPQSFDIQPPPKRRSFSSYFNFSFIPSRSTESIVQTVPKVQHHSTAASAHINDQQEMDSDGKVLMASTILRRVYVRQTTTGEKLVFPHADIPLPIEDIPEAAQCCDIRNLLRNCPKPRIVIFADTLLTLLDPDSLNSNVLLIRIEKMAYIGSALNEFLTYMDQDFNVQECLFLIVAGYDMVRCFRNLPVLSTASQLHKDIVDFATKIIPCKVVFVTTPEIGVLKSTLQLLNLLMLQALTLQNNSNIHVYNFAEEVNKSSFANTSVYTRTLFLLKSIGDSFGCSLLK</sequence>
<reference evidence="2" key="1">
    <citation type="submission" date="2022-11" db="UniProtKB">
        <authorList>
            <consortium name="WormBaseParasite"/>
        </authorList>
    </citation>
    <scope>IDENTIFICATION</scope>
</reference>
<evidence type="ECO:0000313" key="1">
    <source>
        <dbReference type="Proteomes" id="UP000887579"/>
    </source>
</evidence>
<protein>
    <submittedName>
        <fullName evidence="2">Uncharacterized protein</fullName>
    </submittedName>
</protein>
<proteinExistence type="predicted"/>
<organism evidence="1 2">
    <name type="scientific">Panagrolaimus sp. ES5</name>
    <dbReference type="NCBI Taxonomy" id="591445"/>
    <lineage>
        <taxon>Eukaryota</taxon>
        <taxon>Metazoa</taxon>
        <taxon>Ecdysozoa</taxon>
        <taxon>Nematoda</taxon>
        <taxon>Chromadorea</taxon>
        <taxon>Rhabditida</taxon>
        <taxon>Tylenchina</taxon>
        <taxon>Panagrolaimomorpha</taxon>
        <taxon>Panagrolaimoidea</taxon>
        <taxon>Panagrolaimidae</taxon>
        <taxon>Panagrolaimus</taxon>
    </lineage>
</organism>
<name>A0AC34G303_9BILA</name>
<accession>A0AC34G303</accession>
<evidence type="ECO:0000313" key="2">
    <source>
        <dbReference type="WBParaSite" id="ES5_v2.g24061.t1"/>
    </source>
</evidence>
<dbReference type="WBParaSite" id="ES5_v2.g24061.t1">
    <property type="protein sequence ID" value="ES5_v2.g24061.t1"/>
    <property type="gene ID" value="ES5_v2.g24061"/>
</dbReference>
<dbReference type="Proteomes" id="UP000887579">
    <property type="component" value="Unplaced"/>
</dbReference>